<sequence>MSAKSYTTGFFRKQKPLQGQDDYPWERLGLERKMERRIDEHGFDEKEEQHRD</sequence>
<evidence type="ECO:0000256" key="1">
    <source>
        <dbReference type="SAM" id="MobiDB-lite"/>
    </source>
</evidence>
<proteinExistence type="predicted"/>
<name>A0A917PUK4_9PSED</name>
<dbReference type="EMBL" id="BMPO01000003">
    <property type="protein sequence ID" value="GGJ92348.1"/>
    <property type="molecule type" value="Genomic_DNA"/>
</dbReference>
<accession>A0A917PUK4</accession>
<comment type="caution">
    <text evidence="2">The sequence shown here is derived from an EMBL/GenBank/DDBJ whole genome shotgun (WGS) entry which is preliminary data.</text>
</comment>
<gene>
    <name evidence="2" type="ORF">GCM10009304_17660</name>
</gene>
<evidence type="ECO:0000313" key="3">
    <source>
        <dbReference type="Proteomes" id="UP000635983"/>
    </source>
</evidence>
<evidence type="ECO:0000313" key="2">
    <source>
        <dbReference type="EMBL" id="GGJ92348.1"/>
    </source>
</evidence>
<dbReference type="Proteomes" id="UP000635983">
    <property type="component" value="Unassembled WGS sequence"/>
</dbReference>
<protein>
    <submittedName>
        <fullName evidence="2">Uncharacterized protein</fullName>
    </submittedName>
</protein>
<feature type="region of interest" description="Disordered" evidence="1">
    <location>
        <begin position="1"/>
        <end position="24"/>
    </location>
</feature>
<organism evidence="2 3">
    <name type="scientific">Pseudomonas matsuisoli</name>
    <dbReference type="NCBI Taxonomy" id="1515666"/>
    <lineage>
        <taxon>Bacteria</taxon>
        <taxon>Pseudomonadati</taxon>
        <taxon>Pseudomonadota</taxon>
        <taxon>Gammaproteobacteria</taxon>
        <taxon>Pseudomonadales</taxon>
        <taxon>Pseudomonadaceae</taxon>
        <taxon>Pseudomonas</taxon>
    </lineage>
</organism>
<keyword evidence="3" id="KW-1185">Reference proteome</keyword>
<reference evidence="2" key="1">
    <citation type="journal article" date="2014" name="Int. J. Syst. Evol. Microbiol.">
        <title>Complete genome sequence of Corynebacterium casei LMG S-19264T (=DSM 44701T), isolated from a smear-ripened cheese.</title>
        <authorList>
            <consortium name="US DOE Joint Genome Institute (JGI-PGF)"/>
            <person name="Walter F."/>
            <person name="Albersmeier A."/>
            <person name="Kalinowski J."/>
            <person name="Ruckert C."/>
        </authorList>
    </citation>
    <scope>NUCLEOTIDE SEQUENCE</scope>
    <source>
        <strain evidence="2">JCM 30078</strain>
    </source>
</reference>
<reference evidence="2" key="2">
    <citation type="submission" date="2020-09" db="EMBL/GenBank/DDBJ databases">
        <authorList>
            <person name="Sun Q."/>
            <person name="Ohkuma M."/>
        </authorList>
    </citation>
    <scope>NUCLEOTIDE SEQUENCE</scope>
    <source>
        <strain evidence="2">JCM 30078</strain>
    </source>
</reference>
<dbReference type="AlphaFoldDB" id="A0A917PUK4"/>